<reference evidence="8" key="2">
    <citation type="journal article" date="2021" name="Microbiome">
        <title>Successional dynamics and alternative stable states in a saline activated sludge microbial community over 9 years.</title>
        <authorList>
            <person name="Wang Y."/>
            <person name="Ye J."/>
            <person name="Ju F."/>
            <person name="Liu L."/>
            <person name="Boyd J.A."/>
            <person name="Deng Y."/>
            <person name="Parks D.H."/>
            <person name="Jiang X."/>
            <person name="Yin X."/>
            <person name="Woodcroft B.J."/>
            <person name="Tyson G.W."/>
            <person name="Hugenholtz P."/>
            <person name="Polz M.F."/>
            <person name="Zhang T."/>
        </authorList>
    </citation>
    <scope>NUCLEOTIDE SEQUENCE</scope>
    <source>
        <strain evidence="8">HKST-UBA14</strain>
    </source>
</reference>
<sequence length="281" mass="32148">MDIREALSKAAEYLIEITDSPILEAELLLAYSLEVDKYELITKSNRILTDKEFDHFWQLIKDRKSGKPVAYILERKEFFGLDFIVTKDVLIPRPETEILIELSIEYIEKHKAKSLLDLGTGSGCIPITLLYKTELEQARAVDISNEAIEIAQRNAKSLLPIQKQNRIGFQKGDILNYNDDTTYDLITSNPPYIPSKELADLPIDLSFEPRSALDGKEDGLTFYRYIAQILKKNMKKTGAAFLEIHSTLAEQSIKIFNDNELQSELYLDLANKPRVIKVTFK</sequence>
<dbReference type="PANTHER" id="PTHR18895:SF74">
    <property type="entry name" value="MTRF1L RELEASE FACTOR GLUTAMINE METHYLTRANSFERASE"/>
    <property type="match status" value="1"/>
</dbReference>
<evidence type="ECO:0000256" key="4">
    <source>
        <dbReference type="ARBA" id="ARBA00022691"/>
    </source>
</evidence>
<keyword evidence="4" id="KW-0949">S-adenosyl-L-methionine</keyword>
<dbReference type="CDD" id="cd02440">
    <property type="entry name" value="AdoMet_MTases"/>
    <property type="match status" value="1"/>
</dbReference>
<dbReference type="InterPro" id="IPR007848">
    <property type="entry name" value="Small_mtfrase_dom"/>
</dbReference>
<feature type="domain" description="Release factor glutamine methyltransferase N-terminal" evidence="7">
    <location>
        <begin position="5"/>
        <end position="73"/>
    </location>
</feature>
<dbReference type="Pfam" id="PF17827">
    <property type="entry name" value="PrmC_N"/>
    <property type="match status" value="1"/>
</dbReference>
<dbReference type="NCBIfam" id="TIGR03534">
    <property type="entry name" value="RF_mod_PrmC"/>
    <property type="match status" value="1"/>
</dbReference>
<dbReference type="Gene3D" id="3.40.50.150">
    <property type="entry name" value="Vaccinia Virus protein VP39"/>
    <property type="match status" value="1"/>
</dbReference>
<dbReference type="EMBL" id="JAGQLK010000056">
    <property type="protein sequence ID" value="MCA9383335.1"/>
    <property type="molecule type" value="Genomic_DNA"/>
</dbReference>
<dbReference type="InterPro" id="IPR019874">
    <property type="entry name" value="RF_methyltr_PrmC"/>
</dbReference>
<proteinExistence type="predicted"/>
<reference evidence="8" key="1">
    <citation type="submission" date="2020-04" db="EMBL/GenBank/DDBJ databases">
        <authorList>
            <person name="Zhang T."/>
        </authorList>
    </citation>
    <scope>NUCLEOTIDE SEQUENCE</scope>
    <source>
        <strain evidence="8">HKST-UBA14</strain>
    </source>
</reference>
<name>A0A955L5A9_9BACT</name>
<protein>
    <recommendedName>
        <fullName evidence="1">peptide chain release factor N(5)-glutamine methyltransferase</fullName>
        <ecNumber evidence="1">2.1.1.297</ecNumber>
    </recommendedName>
</protein>
<organism evidence="8 9">
    <name type="scientific">Candidatus Dojkabacteria bacterium</name>
    <dbReference type="NCBI Taxonomy" id="2099670"/>
    <lineage>
        <taxon>Bacteria</taxon>
        <taxon>Candidatus Dojkabacteria</taxon>
    </lineage>
</organism>
<dbReference type="NCBIfam" id="TIGR00536">
    <property type="entry name" value="hemK_fam"/>
    <property type="match status" value="1"/>
</dbReference>
<evidence type="ECO:0000313" key="8">
    <source>
        <dbReference type="EMBL" id="MCA9383335.1"/>
    </source>
</evidence>
<dbReference type="Proteomes" id="UP000783287">
    <property type="component" value="Unassembled WGS sequence"/>
</dbReference>
<dbReference type="GO" id="GO:0102559">
    <property type="term" value="F:peptide chain release factor N(5)-glutamine methyltransferase activity"/>
    <property type="evidence" value="ECO:0007669"/>
    <property type="project" value="UniProtKB-EC"/>
</dbReference>
<evidence type="ECO:0000256" key="5">
    <source>
        <dbReference type="ARBA" id="ARBA00048391"/>
    </source>
</evidence>
<dbReference type="Pfam" id="PF05175">
    <property type="entry name" value="MTS"/>
    <property type="match status" value="1"/>
</dbReference>
<keyword evidence="2 8" id="KW-0489">Methyltransferase</keyword>
<evidence type="ECO:0000256" key="1">
    <source>
        <dbReference type="ARBA" id="ARBA00012771"/>
    </source>
</evidence>
<evidence type="ECO:0000259" key="6">
    <source>
        <dbReference type="Pfam" id="PF05175"/>
    </source>
</evidence>
<comment type="catalytic activity">
    <reaction evidence="5">
        <text>L-glutaminyl-[peptide chain release factor] + S-adenosyl-L-methionine = N(5)-methyl-L-glutaminyl-[peptide chain release factor] + S-adenosyl-L-homocysteine + H(+)</text>
        <dbReference type="Rhea" id="RHEA:42896"/>
        <dbReference type="Rhea" id="RHEA-COMP:10271"/>
        <dbReference type="Rhea" id="RHEA-COMP:10272"/>
        <dbReference type="ChEBI" id="CHEBI:15378"/>
        <dbReference type="ChEBI" id="CHEBI:30011"/>
        <dbReference type="ChEBI" id="CHEBI:57856"/>
        <dbReference type="ChEBI" id="CHEBI:59789"/>
        <dbReference type="ChEBI" id="CHEBI:61891"/>
        <dbReference type="EC" id="2.1.1.297"/>
    </reaction>
</comment>
<dbReference type="GO" id="GO:0032259">
    <property type="term" value="P:methylation"/>
    <property type="evidence" value="ECO:0007669"/>
    <property type="project" value="UniProtKB-KW"/>
</dbReference>
<accession>A0A955L5A9</accession>
<dbReference type="SUPFAM" id="SSF53335">
    <property type="entry name" value="S-adenosyl-L-methionine-dependent methyltransferases"/>
    <property type="match status" value="1"/>
</dbReference>
<comment type="caution">
    <text evidence="8">The sequence shown here is derived from an EMBL/GenBank/DDBJ whole genome shotgun (WGS) entry which is preliminary data.</text>
</comment>
<dbReference type="AlphaFoldDB" id="A0A955L5A9"/>
<dbReference type="InterPro" id="IPR004556">
    <property type="entry name" value="HemK-like"/>
</dbReference>
<evidence type="ECO:0000256" key="2">
    <source>
        <dbReference type="ARBA" id="ARBA00022603"/>
    </source>
</evidence>
<dbReference type="PANTHER" id="PTHR18895">
    <property type="entry name" value="HEMK METHYLTRANSFERASE"/>
    <property type="match status" value="1"/>
</dbReference>
<keyword evidence="3 8" id="KW-0808">Transferase</keyword>
<feature type="domain" description="Methyltransferase small" evidence="6">
    <location>
        <begin position="104"/>
        <end position="195"/>
    </location>
</feature>
<dbReference type="InterPro" id="IPR040758">
    <property type="entry name" value="PrmC_N"/>
</dbReference>
<evidence type="ECO:0000313" key="9">
    <source>
        <dbReference type="Proteomes" id="UP000783287"/>
    </source>
</evidence>
<dbReference type="InterPro" id="IPR029063">
    <property type="entry name" value="SAM-dependent_MTases_sf"/>
</dbReference>
<dbReference type="EC" id="2.1.1.297" evidence="1"/>
<evidence type="ECO:0000259" key="7">
    <source>
        <dbReference type="Pfam" id="PF17827"/>
    </source>
</evidence>
<evidence type="ECO:0000256" key="3">
    <source>
        <dbReference type="ARBA" id="ARBA00022679"/>
    </source>
</evidence>
<gene>
    <name evidence="8" type="primary">prmC</name>
    <name evidence="8" type="ORF">KC909_03140</name>
</gene>
<dbReference type="InterPro" id="IPR050320">
    <property type="entry name" value="N5-glutamine_MTase"/>
</dbReference>
<dbReference type="Gene3D" id="1.10.8.10">
    <property type="entry name" value="DNA helicase RuvA subunit, C-terminal domain"/>
    <property type="match status" value="1"/>
</dbReference>